<comment type="caution">
    <text evidence="4">The sequence shown here is derived from an EMBL/GenBank/DDBJ whole genome shotgun (WGS) entry which is preliminary data.</text>
</comment>
<feature type="domain" description="Alginate export" evidence="3">
    <location>
        <begin position="138"/>
        <end position="516"/>
    </location>
</feature>
<dbReference type="SUPFAM" id="SSF56935">
    <property type="entry name" value="Porins"/>
    <property type="match status" value="1"/>
</dbReference>
<feature type="signal peptide" evidence="2">
    <location>
        <begin position="1"/>
        <end position="26"/>
    </location>
</feature>
<evidence type="ECO:0000259" key="3">
    <source>
        <dbReference type="Pfam" id="PF13372"/>
    </source>
</evidence>
<dbReference type="InterPro" id="IPR025388">
    <property type="entry name" value="Alginate_export_dom"/>
</dbReference>
<feature type="region of interest" description="Disordered" evidence="1">
    <location>
        <begin position="33"/>
        <end position="87"/>
    </location>
</feature>
<protein>
    <recommendedName>
        <fullName evidence="3">Alginate export domain-containing protein</fullName>
    </recommendedName>
</protein>
<feature type="compositionally biased region" description="Polar residues" evidence="1">
    <location>
        <begin position="34"/>
        <end position="54"/>
    </location>
</feature>
<evidence type="ECO:0000256" key="2">
    <source>
        <dbReference type="SAM" id="SignalP"/>
    </source>
</evidence>
<evidence type="ECO:0000313" key="5">
    <source>
        <dbReference type="Proteomes" id="UP000460561"/>
    </source>
</evidence>
<sequence>MTRTLRRWGGAGCCILAASIALPAMAQDAPIAAQSAQTDSQAPQTADESSNSIQARGVKAEATAPAPKPAPRNAGLPPGPYPVAAQGWGPKTGPNFYMIRPTEDWSYLANPAAKDVPLRGLKYIPLGLGDDSYVTLNGYERARFNFSSRPNMSDPENRYEFQSRTMLGADFHFNKNLRVYSELTSAHIFGKNETPHVPVQENDLYLQQLFAELRFPVGEGKAGLMIGRQTFFDGPRLIISPRDNPNVERSLNGVRLWTQWDKFRVTAFALKDTNESKGFLGDAVNEGETIAGFNSSFVLTQGEIAGQKSQIFLDPFFIHYTDDSRKQGGVSGEDRRENYGARLWGNIGRMNFDWTVIKQDGEFNGRKVDAYAVSGAQSIALGAGRKAPRIGFHAELASGGGSYSDTGTIEAFNPIYIANIIYTDTNTITGVNLMGIAPTISFPITDKLAFNGEAAVYWRMDEDDAIYRTNLAPYAGTQLVDGKHVLNIYRGRLRWTLNPNVSLVQEINYNTAGKVLERAGYGDEIYTSTALHLRF</sequence>
<reference evidence="4 5" key="1">
    <citation type="submission" date="2019-12" db="EMBL/GenBank/DDBJ databases">
        <title>Genomic-based taxomic classification of the family Erythrobacteraceae.</title>
        <authorList>
            <person name="Xu L."/>
        </authorList>
    </citation>
    <scope>NUCLEOTIDE SEQUENCE [LARGE SCALE GENOMIC DNA]</scope>
    <source>
        <strain evidence="4 5">DSM 18604</strain>
    </source>
</reference>
<proteinExistence type="predicted"/>
<dbReference type="AlphaFoldDB" id="A0A845A8M5"/>
<dbReference type="Pfam" id="PF13372">
    <property type="entry name" value="Alginate_exp"/>
    <property type="match status" value="1"/>
</dbReference>
<dbReference type="RefSeq" id="WP_160738820.1">
    <property type="nucleotide sequence ID" value="NZ_WTYQ01000002.1"/>
</dbReference>
<name>A0A845A8M5_9SPHN</name>
<dbReference type="EMBL" id="WTYQ01000002">
    <property type="protein sequence ID" value="MXP25603.1"/>
    <property type="molecule type" value="Genomic_DNA"/>
</dbReference>
<evidence type="ECO:0000313" key="4">
    <source>
        <dbReference type="EMBL" id="MXP25603.1"/>
    </source>
</evidence>
<keyword evidence="2" id="KW-0732">Signal</keyword>
<dbReference type="InterPro" id="IPR053728">
    <property type="entry name" value="Alginate_Permeability_Chnl"/>
</dbReference>
<feature type="chain" id="PRO_5032778651" description="Alginate export domain-containing protein" evidence="2">
    <location>
        <begin position="27"/>
        <end position="535"/>
    </location>
</feature>
<accession>A0A845A8M5</accession>
<dbReference type="Gene3D" id="2.40.160.100">
    <property type="match status" value="1"/>
</dbReference>
<dbReference type="OrthoDB" id="311329at2"/>
<dbReference type="Proteomes" id="UP000460561">
    <property type="component" value="Unassembled WGS sequence"/>
</dbReference>
<keyword evidence="5" id="KW-1185">Reference proteome</keyword>
<organism evidence="4 5">
    <name type="scientific">Altericroceibacterium indicum</name>
    <dbReference type="NCBI Taxonomy" id="374177"/>
    <lineage>
        <taxon>Bacteria</taxon>
        <taxon>Pseudomonadati</taxon>
        <taxon>Pseudomonadota</taxon>
        <taxon>Alphaproteobacteria</taxon>
        <taxon>Sphingomonadales</taxon>
        <taxon>Erythrobacteraceae</taxon>
        <taxon>Altericroceibacterium</taxon>
    </lineage>
</organism>
<evidence type="ECO:0000256" key="1">
    <source>
        <dbReference type="SAM" id="MobiDB-lite"/>
    </source>
</evidence>
<gene>
    <name evidence="4" type="ORF">GRI39_06045</name>
</gene>